<keyword evidence="2" id="KW-1185">Reference proteome</keyword>
<reference evidence="1 2" key="1">
    <citation type="journal article" date="2022" name="DNA Res.">
        <title>Chromosomal-level genome assembly of the orchid tree Bauhinia variegata (Leguminosae; Cercidoideae) supports the allotetraploid origin hypothesis of Bauhinia.</title>
        <authorList>
            <person name="Zhong Y."/>
            <person name="Chen Y."/>
            <person name="Zheng D."/>
            <person name="Pang J."/>
            <person name="Liu Y."/>
            <person name="Luo S."/>
            <person name="Meng S."/>
            <person name="Qian L."/>
            <person name="Wei D."/>
            <person name="Dai S."/>
            <person name="Zhou R."/>
        </authorList>
    </citation>
    <scope>NUCLEOTIDE SEQUENCE [LARGE SCALE GENOMIC DNA]</scope>
    <source>
        <strain evidence="1">BV-YZ2020</strain>
    </source>
</reference>
<proteinExistence type="predicted"/>
<comment type="caution">
    <text evidence="1">The sequence shown here is derived from an EMBL/GenBank/DDBJ whole genome shotgun (WGS) entry which is preliminary data.</text>
</comment>
<name>A0ACB9NG53_BAUVA</name>
<gene>
    <name evidence="1" type="ORF">L6164_013688</name>
</gene>
<organism evidence="1 2">
    <name type="scientific">Bauhinia variegata</name>
    <name type="common">Purple orchid tree</name>
    <name type="synonym">Phanera variegata</name>
    <dbReference type="NCBI Taxonomy" id="167791"/>
    <lineage>
        <taxon>Eukaryota</taxon>
        <taxon>Viridiplantae</taxon>
        <taxon>Streptophyta</taxon>
        <taxon>Embryophyta</taxon>
        <taxon>Tracheophyta</taxon>
        <taxon>Spermatophyta</taxon>
        <taxon>Magnoliopsida</taxon>
        <taxon>eudicotyledons</taxon>
        <taxon>Gunneridae</taxon>
        <taxon>Pentapetalae</taxon>
        <taxon>rosids</taxon>
        <taxon>fabids</taxon>
        <taxon>Fabales</taxon>
        <taxon>Fabaceae</taxon>
        <taxon>Cercidoideae</taxon>
        <taxon>Cercideae</taxon>
        <taxon>Bauhiniinae</taxon>
        <taxon>Bauhinia</taxon>
    </lineage>
</organism>
<evidence type="ECO:0000313" key="2">
    <source>
        <dbReference type="Proteomes" id="UP000828941"/>
    </source>
</evidence>
<dbReference type="EMBL" id="CM039431">
    <property type="protein sequence ID" value="KAI4334998.1"/>
    <property type="molecule type" value="Genomic_DNA"/>
</dbReference>
<sequence length="378" mass="41437">MEKREAENKSTIEIENSISMATFSDEIPSTCSYPFTSIFDMPCDQPDKASSFGFMDLLATQDYTPSLFDWLPTTAAAATNPTTTSTTSSMPVTHPLPSPASSNVPDSSEVLNTPMSPNSNSSISSLSNELATPTNMDEQQSNNDKLVGNEEDEDGDGGRGDDQDQDKTKKQLKPKKKNQKKQREPRFAFMTKSEVDHLDDGYRWRKYGQKAVKNSPYPRSYYRCTTAGCGVKKRVERSSDDPCIVVTTYEGQHTHPSPATSRASLGAFMQHESTAGGFGPTGSSGGALGSPHFVGTQQLQLQPHHHQFQQQAALLYSAPPALTNYMNMNSSSFTSFIQENRPGFGPSTMSAGQALLRDNGLLQDIVPSQMRKEEKKDD</sequence>
<dbReference type="Proteomes" id="UP000828941">
    <property type="component" value="Chromosome 6"/>
</dbReference>
<accession>A0ACB9NG53</accession>
<evidence type="ECO:0000313" key="1">
    <source>
        <dbReference type="EMBL" id="KAI4334998.1"/>
    </source>
</evidence>
<protein>
    <submittedName>
        <fullName evidence="1">Uncharacterized protein</fullName>
    </submittedName>
</protein>